<evidence type="ECO:0000313" key="6">
    <source>
        <dbReference type="Proteomes" id="UP000799440"/>
    </source>
</evidence>
<feature type="compositionally biased region" description="Polar residues" evidence="3">
    <location>
        <begin position="177"/>
        <end position="195"/>
    </location>
</feature>
<feature type="compositionally biased region" description="Pro residues" evidence="3">
    <location>
        <begin position="404"/>
        <end position="423"/>
    </location>
</feature>
<gene>
    <name evidence="5" type="ORF">M011DRAFT_469052</name>
</gene>
<dbReference type="GO" id="GO:0006325">
    <property type="term" value="P:chromatin organization"/>
    <property type="evidence" value="ECO:0007669"/>
    <property type="project" value="UniProtKB-ARBA"/>
</dbReference>
<feature type="region of interest" description="Disordered" evidence="3">
    <location>
        <begin position="849"/>
        <end position="893"/>
    </location>
</feature>
<feature type="compositionally biased region" description="Basic residues" evidence="3">
    <location>
        <begin position="661"/>
        <end position="676"/>
    </location>
</feature>
<feature type="compositionally biased region" description="Pro residues" evidence="3">
    <location>
        <begin position="364"/>
        <end position="376"/>
    </location>
</feature>
<feature type="compositionally biased region" description="Low complexity" evidence="3">
    <location>
        <begin position="343"/>
        <end position="353"/>
    </location>
</feature>
<accession>A0A6A6V5E4</accession>
<dbReference type="AlphaFoldDB" id="A0A6A6V5E4"/>
<feature type="compositionally biased region" description="Pro residues" evidence="3">
    <location>
        <begin position="256"/>
        <end position="266"/>
    </location>
</feature>
<dbReference type="PANTHER" id="PTHR15398:SF4">
    <property type="entry name" value="BROMODOMAIN-CONTAINING PROTEIN 8 ISOFORM X1"/>
    <property type="match status" value="1"/>
</dbReference>
<dbReference type="InterPro" id="IPR036427">
    <property type="entry name" value="Bromodomain-like_sf"/>
</dbReference>
<dbReference type="PANTHER" id="PTHR15398">
    <property type="entry name" value="BROMODOMAIN-CONTAINING PROTEIN 8"/>
    <property type="match status" value="1"/>
</dbReference>
<sequence>MNTALSPYTHLESLLLFHCLHVFGLANSAFSRISDLLKNNPSITSDKRYQTGRLSPDALRNFSLRVLKEEDRSEGVLDGNGDSPAPEGRISRKRKAPSPTFATVQEAAQHAHLIPKLVSKLYLRYRTALTHEIRDDEDRYERLVNELQSLERREPTAELAEQAKYTSPVPNTPSPLPTQSLQSHMPHPTNLSPQPVYQHAKPSMNSPAIVHGQAHPQYPHHEPPRITPSRNGQLPPEPQMTAPPVPDMRQDSGPFAPYPQPPYAHPPPRHLQLAQTPQPQPQPAPPRLPQLQSASFSGSQQYPRPSPYAPHHQTVAGQGVSPISPAPGQGHYVSPSPQPASPAPHAAHLSPQPQLAPRGNGVPPTGPMTGQPPFPSPQQQAYPNPPPPQPPHAHTPQTQRQPPYSGPPMYSPLPPPAAHPPPQGGFVPPFQAIPHDPSRGAHPGMSPYPQVSTPLSRPPVSHAPVSQTDPRTAPFPPAAPSHIRGGHLTPVSVRASFSVNSTPRSARTLWKSRVSGFTAPETPRPEVSPINDLASPELPKSTASKTRSTRKGKAKGNEKEKGSPETEAPADAEIADAPVMEMETRQGRSRRMGASKRGRPPSLASSRAGGSVRERSRSQSVVSHADTVPAEDDSHASTRVKTERATPSESLTEDAPTPTHHATRRRGATSRGRKRNAREASLPESEDNPTESPAPNQRMVVAPRHFSRMSNPIMNDISSHKRASTFNTAVKAKHADGYYDIIKRPTDLKSIQKAIAAGAKIVAAAASATDNGTPSGSSPGNGGGIIELPLSEDVIPPKAIVNSAQLENELMRMFCNAVMFNPGEEGVVADAREMFREVENAVSNWRGAERSSGLAGGAGEEVVVVGRTASEEKVERDDGPLGGSKRRKVGGGG</sequence>
<evidence type="ECO:0000256" key="1">
    <source>
        <dbReference type="ARBA" id="ARBA00023117"/>
    </source>
</evidence>
<feature type="region of interest" description="Disordered" evidence="3">
    <location>
        <begin position="73"/>
        <end position="100"/>
    </location>
</feature>
<evidence type="ECO:0000256" key="2">
    <source>
        <dbReference type="PROSITE-ProRule" id="PRU00035"/>
    </source>
</evidence>
<feature type="compositionally biased region" description="Basic and acidic residues" evidence="3">
    <location>
        <begin position="869"/>
        <end position="879"/>
    </location>
</feature>
<feature type="compositionally biased region" description="Basic residues" evidence="3">
    <location>
        <begin position="587"/>
        <end position="599"/>
    </location>
</feature>
<feature type="compositionally biased region" description="Pro residues" evidence="3">
    <location>
        <begin position="383"/>
        <end position="393"/>
    </location>
</feature>
<evidence type="ECO:0000313" key="5">
    <source>
        <dbReference type="EMBL" id="KAF2745788.1"/>
    </source>
</evidence>
<dbReference type="SUPFAM" id="SSF47370">
    <property type="entry name" value="Bromodomain"/>
    <property type="match status" value="1"/>
</dbReference>
<feature type="compositionally biased region" description="Pro residues" evidence="3">
    <location>
        <begin position="278"/>
        <end position="288"/>
    </location>
</feature>
<evidence type="ECO:0000259" key="4">
    <source>
        <dbReference type="PROSITE" id="PS50014"/>
    </source>
</evidence>
<keyword evidence="6" id="KW-1185">Reference proteome</keyword>
<feature type="region of interest" description="Disordered" evidence="3">
    <location>
        <begin position="151"/>
        <end position="697"/>
    </location>
</feature>
<dbReference type="InterPro" id="IPR001487">
    <property type="entry name" value="Bromodomain"/>
</dbReference>
<feature type="compositionally biased region" description="Polar residues" evidence="3">
    <location>
        <begin position="495"/>
        <end position="505"/>
    </location>
</feature>
<feature type="compositionally biased region" description="Basic and acidic residues" evidence="3">
    <location>
        <begin position="632"/>
        <end position="646"/>
    </location>
</feature>
<dbReference type="GO" id="GO:0035267">
    <property type="term" value="C:NuA4 histone acetyltransferase complex"/>
    <property type="evidence" value="ECO:0007669"/>
    <property type="project" value="TreeGrafter"/>
</dbReference>
<dbReference type="PROSITE" id="PS50014">
    <property type="entry name" value="BROMODOMAIN_2"/>
    <property type="match status" value="1"/>
</dbReference>
<reference evidence="5" key="1">
    <citation type="journal article" date="2020" name="Stud. Mycol.">
        <title>101 Dothideomycetes genomes: a test case for predicting lifestyles and emergence of pathogens.</title>
        <authorList>
            <person name="Haridas S."/>
            <person name="Albert R."/>
            <person name="Binder M."/>
            <person name="Bloem J."/>
            <person name="Labutti K."/>
            <person name="Salamov A."/>
            <person name="Andreopoulos B."/>
            <person name="Baker S."/>
            <person name="Barry K."/>
            <person name="Bills G."/>
            <person name="Bluhm B."/>
            <person name="Cannon C."/>
            <person name="Castanera R."/>
            <person name="Culley D."/>
            <person name="Daum C."/>
            <person name="Ezra D."/>
            <person name="Gonzalez J."/>
            <person name="Henrissat B."/>
            <person name="Kuo A."/>
            <person name="Liang C."/>
            <person name="Lipzen A."/>
            <person name="Lutzoni F."/>
            <person name="Magnuson J."/>
            <person name="Mondo S."/>
            <person name="Nolan M."/>
            <person name="Ohm R."/>
            <person name="Pangilinan J."/>
            <person name="Park H.-J."/>
            <person name="Ramirez L."/>
            <person name="Alfaro M."/>
            <person name="Sun H."/>
            <person name="Tritt A."/>
            <person name="Yoshinaga Y."/>
            <person name="Zwiers L.-H."/>
            <person name="Turgeon B."/>
            <person name="Goodwin S."/>
            <person name="Spatafora J."/>
            <person name="Crous P."/>
            <person name="Grigoriev I."/>
        </authorList>
    </citation>
    <scope>NUCLEOTIDE SEQUENCE</scope>
    <source>
        <strain evidence="5">CBS 119925</strain>
    </source>
</reference>
<feature type="compositionally biased region" description="Pro residues" evidence="3">
    <location>
        <begin position="235"/>
        <end position="246"/>
    </location>
</feature>
<organism evidence="5 6">
    <name type="scientific">Sporormia fimetaria CBS 119925</name>
    <dbReference type="NCBI Taxonomy" id="1340428"/>
    <lineage>
        <taxon>Eukaryota</taxon>
        <taxon>Fungi</taxon>
        <taxon>Dikarya</taxon>
        <taxon>Ascomycota</taxon>
        <taxon>Pezizomycotina</taxon>
        <taxon>Dothideomycetes</taxon>
        <taxon>Pleosporomycetidae</taxon>
        <taxon>Pleosporales</taxon>
        <taxon>Sporormiaceae</taxon>
        <taxon>Sporormia</taxon>
    </lineage>
</organism>
<proteinExistence type="predicted"/>
<feature type="compositionally biased region" description="Low complexity" evidence="3">
    <location>
        <begin position="394"/>
        <end position="403"/>
    </location>
</feature>
<keyword evidence="1 2" id="KW-0103">Bromodomain</keyword>
<dbReference type="EMBL" id="MU006580">
    <property type="protein sequence ID" value="KAF2745788.1"/>
    <property type="molecule type" value="Genomic_DNA"/>
</dbReference>
<feature type="domain" description="Bromo" evidence="4">
    <location>
        <begin position="718"/>
        <end position="828"/>
    </location>
</feature>
<evidence type="ECO:0000256" key="3">
    <source>
        <dbReference type="SAM" id="MobiDB-lite"/>
    </source>
</evidence>
<dbReference type="Pfam" id="PF00439">
    <property type="entry name" value="Bromodomain"/>
    <property type="match status" value="1"/>
</dbReference>
<dbReference type="OrthoDB" id="21449at2759"/>
<protein>
    <recommendedName>
        <fullName evidence="4">Bromo domain-containing protein</fullName>
    </recommendedName>
</protein>
<name>A0A6A6V5E4_9PLEO</name>
<feature type="compositionally biased region" description="Basic residues" evidence="3">
    <location>
        <begin position="884"/>
        <end position="893"/>
    </location>
</feature>
<feature type="compositionally biased region" description="Basic and acidic residues" evidence="3">
    <location>
        <begin position="555"/>
        <end position="564"/>
    </location>
</feature>
<dbReference type="Proteomes" id="UP000799440">
    <property type="component" value="Unassembled WGS sequence"/>
</dbReference>
<dbReference type="Gene3D" id="1.20.920.10">
    <property type="entry name" value="Bromodomain-like"/>
    <property type="match status" value="1"/>
</dbReference>
<feature type="compositionally biased region" description="Polar residues" evidence="3">
    <location>
        <begin position="293"/>
        <end position="303"/>
    </location>
</feature>